<dbReference type="InterPro" id="IPR000719">
    <property type="entry name" value="Prot_kinase_dom"/>
</dbReference>
<evidence type="ECO:0000256" key="11">
    <source>
        <dbReference type="SAM" id="MobiDB-lite"/>
    </source>
</evidence>
<dbReference type="CDD" id="cd14014">
    <property type="entry name" value="STKc_PknB_like"/>
    <property type="match status" value="1"/>
</dbReference>
<feature type="repeat" description="WD" evidence="9">
    <location>
        <begin position="358"/>
        <end position="399"/>
    </location>
</feature>
<dbReference type="Pfam" id="PF00069">
    <property type="entry name" value="Pkinase"/>
    <property type="match status" value="1"/>
</dbReference>
<dbReference type="Proteomes" id="UP000675781">
    <property type="component" value="Unassembled WGS sequence"/>
</dbReference>
<evidence type="ECO:0000256" key="10">
    <source>
        <dbReference type="PROSITE-ProRule" id="PRU10141"/>
    </source>
</evidence>
<dbReference type="InterPro" id="IPR020472">
    <property type="entry name" value="WD40_PAC1"/>
</dbReference>
<reference evidence="13" key="1">
    <citation type="submission" date="2021-04" db="EMBL/GenBank/DDBJ databases">
        <title>Genome based classification of Actinospica acidithermotolerans sp. nov., an actinobacterium isolated from an Indonesian hot spring.</title>
        <authorList>
            <person name="Kusuma A.B."/>
            <person name="Putra K.E."/>
            <person name="Nafisah S."/>
            <person name="Loh J."/>
            <person name="Nouioui I."/>
            <person name="Goodfellow M."/>
        </authorList>
    </citation>
    <scope>NUCLEOTIDE SEQUENCE</scope>
    <source>
        <strain evidence="13">CSCA 57</strain>
    </source>
</reference>
<dbReference type="InterPro" id="IPR011009">
    <property type="entry name" value="Kinase-like_dom_sf"/>
</dbReference>
<dbReference type="SUPFAM" id="SSF56112">
    <property type="entry name" value="Protein kinase-like (PK-like)"/>
    <property type="match status" value="1"/>
</dbReference>
<dbReference type="RefSeq" id="WP_212527424.1">
    <property type="nucleotide sequence ID" value="NZ_JAGSOG010000018.1"/>
</dbReference>
<keyword evidence="6 10" id="KW-0547">Nucleotide-binding</keyword>
<feature type="region of interest" description="Disordered" evidence="11">
    <location>
        <begin position="276"/>
        <end position="295"/>
    </location>
</feature>
<dbReference type="CDD" id="cd00200">
    <property type="entry name" value="WD40"/>
    <property type="match status" value="1"/>
</dbReference>
<dbReference type="InterPro" id="IPR019775">
    <property type="entry name" value="WD40_repeat_CS"/>
</dbReference>
<keyword evidence="14" id="KW-1185">Reference proteome</keyword>
<evidence type="ECO:0000256" key="4">
    <source>
        <dbReference type="ARBA" id="ARBA00022679"/>
    </source>
</evidence>
<dbReference type="PANTHER" id="PTHR43289">
    <property type="entry name" value="MITOGEN-ACTIVATED PROTEIN KINASE KINASE KINASE 20-RELATED"/>
    <property type="match status" value="1"/>
</dbReference>
<dbReference type="InterPro" id="IPR017441">
    <property type="entry name" value="Protein_kinase_ATP_BS"/>
</dbReference>
<proteinExistence type="predicted"/>
<name>A0A941EL51_9ACTN</name>
<dbReference type="PROSITE" id="PS00678">
    <property type="entry name" value="WD_REPEATS_1"/>
    <property type="match status" value="1"/>
</dbReference>
<evidence type="ECO:0000313" key="13">
    <source>
        <dbReference type="EMBL" id="MBR7832900.1"/>
    </source>
</evidence>
<keyword evidence="4" id="KW-0808">Transferase</keyword>
<dbReference type="SUPFAM" id="SSF50978">
    <property type="entry name" value="WD40 repeat-like"/>
    <property type="match status" value="1"/>
</dbReference>
<dbReference type="GO" id="GO:0004674">
    <property type="term" value="F:protein serine/threonine kinase activity"/>
    <property type="evidence" value="ECO:0007669"/>
    <property type="project" value="UniProtKB-KW"/>
</dbReference>
<keyword evidence="2 13" id="KW-0723">Serine/threonine-protein kinase</keyword>
<dbReference type="PROSITE" id="PS00107">
    <property type="entry name" value="PROTEIN_KINASE_ATP"/>
    <property type="match status" value="1"/>
</dbReference>
<dbReference type="PRINTS" id="PR00320">
    <property type="entry name" value="GPROTEINBRPT"/>
</dbReference>
<dbReference type="InterPro" id="IPR001680">
    <property type="entry name" value="WD40_rpt"/>
</dbReference>
<comment type="caution">
    <text evidence="13">The sequence shown here is derived from an EMBL/GenBank/DDBJ whole genome shotgun (WGS) entry which is preliminary data.</text>
</comment>
<dbReference type="InterPro" id="IPR015943">
    <property type="entry name" value="WD40/YVTN_repeat-like_dom_sf"/>
</dbReference>
<dbReference type="InterPro" id="IPR008271">
    <property type="entry name" value="Ser/Thr_kinase_AS"/>
</dbReference>
<feature type="domain" description="Protein kinase" evidence="12">
    <location>
        <begin position="12"/>
        <end position="274"/>
    </location>
</feature>
<dbReference type="PROSITE" id="PS50011">
    <property type="entry name" value="PROTEIN_KINASE_DOM"/>
    <property type="match status" value="1"/>
</dbReference>
<feature type="binding site" evidence="10">
    <location>
        <position position="41"/>
    </location>
    <ligand>
        <name>ATP</name>
        <dbReference type="ChEBI" id="CHEBI:30616"/>
    </ligand>
</feature>
<dbReference type="SMART" id="SM00220">
    <property type="entry name" value="S_TKc"/>
    <property type="match status" value="1"/>
</dbReference>
<dbReference type="SMART" id="SM00320">
    <property type="entry name" value="WD40"/>
    <property type="match status" value="6"/>
</dbReference>
<dbReference type="Gene3D" id="2.130.10.10">
    <property type="entry name" value="YVTN repeat-like/Quinoprotein amine dehydrogenase"/>
    <property type="match status" value="3"/>
</dbReference>
<evidence type="ECO:0000256" key="6">
    <source>
        <dbReference type="ARBA" id="ARBA00022741"/>
    </source>
</evidence>
<evidence type="ECO:0000256" key="9">
    <source>
        <dbReference type="PROSITE-ProRule" id="PRU00221"/>
    </source>
</evidence>
<dbReference type="Pfam" id="PF00400">
    <property type="entry name" value="WD40"/>
    <property type="match status" value="3"/>
</dbReference>
<dbReference type="PANTHER" id="PTHR43289:SF6">
    <property type="entry name" value="SERINE_THREONINE-PROTEIN KINASE NEKL-3"/>
    <property type="match status" value="1"/>
</dbReference>
<evidence type="ECO:0000256" key="7">
    <source>
        <dbReference type="ARBA" id="ARBA00022777"/>
    </source>
</evidence>
<sequence>MSEVGQVVAGRYRLLRVLGAGGMGRVWQARDTALEVDVAVKEVHLEPGIAAPERAQLLSRAQREARNAAQLRDHPNVVAVYDVVIEDEHPWIVMRLIHGTSLAELLARHGALPADLAVQAARSLLEALSAAHKVGIVHRDVKPANVLLTEDGRVLLTDFGIAKRSGDTAMTGTGWFIGSIEYMAPERMRGEQDQPAGDLFSLGATLYHVVTGHSPFRRESPAASMSAVLTGAPQAPAPGLPLAGLIMALLAKNPAERPSAAQALALLAAPGTVLAPQQRQRPQVPSRPTPPVTGVVGVGPTVTAAAPVPTRLARTIKAYKGIAVALAFAPDARTLAVAGTDGTVRLWDPGSGALINTLTGSRDQVRCVAYSPDGTRLAAGGQDAIVRLWNPANARQSTKHVLLTGHARAVTALAFSPDSKVLASGGADGAVRLWDARTGVLIRELTDRFGEVYAVSFAPDGVSVAATGSGRGLLSWDVKTGTRLRHVRFEDADLTCFAHGPAGELIVGHQRDGRHYLAALRPGHPPTALTGLVRDLCCSRLSPDRRTVVTGGTLGGVQLWTAATHGLLAKLDAHRDAKHPSSVLDAALSAGNTLLAISGGERLWIYERPS</sequence>
<keyword evidence="8 10" id="KW-0067">ATP-binding</keyword>
<dbReference type="InterPro" id="IPR036322">
    <property type="entry name" value="WD40_repeat_dom_sf"/>
</dbReference>
<dbReference type="EMBL" id="JAGSOG010000018">
    <property type="protein sequence ID" value="MBR7832900.1"/>
    <property type="molecule type" value="Genomic_DNA"/>
</dbReference>
<accession>A0A941EL51</accession>
<dbReference type="PROSITE" id="PS00108">
    <property type="entry name" value="PROTEIN_KINASE_ST"/>
    <property type="match status" value="1"/>
</dbReference>
<dbReference type="EC" id="2.7.11.1" evidence="1"/>
<evidence type="ECO:0000256" key="2">
    <source>
        <dbReference type="ARBA" id="ARBA00022527"/>
    </source>
</evidence>
<evidence type="ECO:0000313" key="14">
    <source>
        <dbReference type="Proteomes" id="UP000675781"/>
    </source>
</evidence>
<evidence type="ECO:0000256" key="1">
    <source>
        <dbReference type="ARBA" id="ARBA00012513"/>
    </source>
</evidence>
<gene>
    <name evidence="13" type="ORF">KDL01_06480</name>
</gene>
<keyword evidence="5" id="KW-0677">Repeat</keyword>
<evidence type="ECO:0000256" key="8">
    <source>
        <dbReference type="ARBA" id="ARBA00022840"/>
    </source>
</evidence>
<dbReference type="PROSITE" id="PS50294">
    <property type="entry name" value="WD_REPEATS_REGION"/>
    <property type="match status" value="3"/>
</dbReference>
<dbReference type="PROSITE" id="PS50082">
    <property type="entry name" value="WD_REPEATS_2"/>
    <property type="match status" value="3"/>
</dbReference>
<protein>
    <recommendedName>
        <fullName evidence="1">non-specific serine/threonine protein kinase</fullName>
        <ecNumber evidence="1">2.7.11.1</ecNumber>
    </recommendedName>
</protein>
<dbReference type="GO" id="GO:0005524">
    <property type="term" value="F:ATP binding"/>
    <property type="evidence" value="ECO:0007669"/>
    <property type="project" value="UniProtKB-UniRule"/>
</dbReference>
<organism evidence="13 14">
    <name type="scientific">Actinospica durhamensis</name>
    <dbReference type="NCBI Taxonomy" id="1508375"/>
    <lineage>
        <taxon>Bacteria</taxon>
        <taxon>Bacillati</taxon>
        <taxon>Actinomycetota</taxon>
        <taxon>Actinomycetes</taxon>
        <taxon>Catenulisporales</taxon>
        <taxon>Actinospicaceae</taxon>
        <taxon>Actinospica</taxon>
    </lineage>
</organism>
<evidence type="ECO:0000259" key="12">
    <source>
        <dbReference type="PROSITE" id="PS50011"/>
    </source>
</evidence>
<dbReference type="Gene3D" id="3.30.200.20">
    <property type="entry name" value="Phosphorylase Kinase, domain 1"/>
    <property type="match status" value="1"/>
</dbReference>
<keyword evidence="3 9" id="KW-0853">WD repeat</keyword>
<evidence type="ECO:0000256" key="5">
    <source>
        <dbReference type="ARBA" id="ARBA00022737"/>
    </source>
</evidence>
<feature type="repeat" description="WD" evidence="9">
    <location>
        <begin position="403"/>
        <end position="444"/>
    </location>
</feature>
<feature type="repeat" description="WD" evidence="9">
    <location>
        <begin position="316"/>
        <end position="357"/>
    </location>
</feature>
<keyword evidence="7 13" id="KW-0418">Kinase</keyword>
<dbReference type="AlphaFoldDB" id="A0A941EL51"/>
<dbReference type="Gene3D" id="1.10.510.10">
    <property type="entry name" value="Transferase(Phosphotransferase) domain 1"/>
    <property type="match status" value="1"/>
</dbReference>
<evidence type="ECO:0000256" key="3">
    <source>
        <dbReference type="ARBA" id="ARBA00022574"/>
    </source>
</evidence>